<reference evidence="5 6" key="1">
    <citation type="submission" date="2014-12" db="EMBL/GenBank/DDBJ databases">
        <title>Genome sequence of Methanobrevibacter arboriphilicus DH1, DSM1125.</title>
        <authorList>
            <person name="Poehlein A."/>
            <person name="Thauer R.K."/>
            <person name="Seedorf H."/>
            <person name="Daniel R."/>
        </authorList>
    </citation>
    <scope>NUCLEOTIDE SEQUENCE [LARGE SCALE GENOMIC DNA]</scope>
    <source>
        <strain evidence="5 6">DH1</strain>
    </source>
</reference>
<dbReference type="PANTHER" id="PTHR48108:SF35">
    <property type="entry name" value="ZINC METALLOPROTEASE MJ0392"/>
    <property type="match status" value="1"/>
</dbReference>
<dbReference type="PIRSF" id="PIRSF004699">
    <property type="entry name" value="UCP004699_CBS_ParB"/>
    <property type="match status" value="1"/>
</dbReference>
<sequence length="284" mass="32208">MSGKSLVKNYMTKDVISVNPNTPNANVIKLMKDTGHDGFPVIDENEHIVGIVTAFDLLLKEWEELVKDIMSTEVVVAQQDMSINDASRVMFRQGISRLPVVGRDGRLNGIITNTDMVRSHIERSTPTKVNYFKKTLEQLYGIKTNLKREKVSTNDLRPTQDKVYADELEGRTYELKRGLAEPAIVVKSGNRWILVDGHHRAVAARKLGCNEIDCYVINLNKDLELGMEKTADKAGIHNFDDIEIIDDAQHPLIAITESLKKKMPEKMKPGKYWTKEDEEQESNE</sequence>
<dbReference type="InterPro" id="IPR003115">
    <property type="entry name" value="ParB_N"/>
</dbReference>
<name>A0A1V6N5C5_METAZ</name>
<keyword evidence="6" id="KW-1185">Reference proteome</keyword>
<evidence type="ECO:0000259" key="4">
    <source>
        <dbReference type="PROSITE" id="PS51371"/>
    </source>
</evidence>
<accession>A0A1V6N5C5</accession>
<evidence type="ECO:0000313" key="5">
    <source>
        <dbReference type="EMBL" id="OQD59787.1"/>
    </source>
</evidence>
<evidence type="ECO:0000256" key="2">
    <source>
        <dbReference type="PROSITE-ProRule" id="PRU00703"/>
    </source>
</evidence>
<organism evidence="5 6">
    <name type="scientific">Methanobrevibacter arboriphilus JCM 13429 = DSM 1125</name>
    <dbReference type="NCBI Taxonomy" id="1300164"/>
    <lineage>
        <taxon>Archaea</taxon>
        <taxon>Methanobacteriati</taxon>
        <taxon>Methanobacteriota</taxon>
        <taxon>Methanomada group</taxon>
        <taxon>Methanobacteria</taxon>
        <taxon>Methanobacteriales</taxon>
        <taxon>Methanobacteriaceae</taxon>
        <taxon>Methanobrevibacter</taxon>
    </lineage>
</organism>
<dbReference type="SUPFAM" id="SSF110849">
    <property type="entry name" value="ParB/Sulfiredoxin"/>
    <property type="match status" value="1"/>
</dbReference>
<dbReference type="Gene3D" id="3.10.580.10">
    <property type="entry name" value="CBS-domain"/>
    <property type="match status" value="2"/>
</dbReference>
<dbReference type="CDD" id="cd04610">
    <property type="entry name" value="CBS_pair_ParBc_assoc"/>
    <property type="match status" value="1"/>
</dbReference>
<feature type="region of interest" description="Disordered" evidence="3">
    <location>
        <begin position="265"/>
        <end position="284"/>
    </location>
</feature>
<dbReference type="InterPro" id="IPR000644">
    <property type="entry name" value="CBS_dom"/>
</dbReference>
<feature type="domain" description="CBS" evidence="4">
    <location>
        <begin position="11"/>
        <end position="69"/>
    </location>
</feature>
<evidence type="ECO:0000256" key="3">
    <source>
        <dbReference type="SAM" id="MobiDB-lite"/>
    </source>
</evidence>
<dbReference type="AlphaFoldDB" id="A0A1V6N5C5"/>
<dbReference type="InterPro" id="IPR046342">
    <property type="entry name" value="CBS_dom_sf"/>
</dbReference>
<dbReference type="RefSeq" id="WP_080459411.1">
    <property type="nucleotide sequence ID" value="NZ_JXMW01000001.1"/>
</dbReference>
<protein>
    <recommendedName>
        <fullName evidence="4">CBS domain-containing protein</fullName>
    </recommendedName>
</protein>
<dbReference type="OrthoDB" id="89900at2157"/>
<dbReference type="Pfam" id="PF00571">
    <property type="entry name" value="CBS"/>
    <property type="match status" value="2"/>
</dbReference>
<dbReference type="Gene3D" id="3.90.1530.10">
    <property type="entry name" value="Conserved hypothetical protein from pyrococcus furiosus pfu- 392566-001, ParB domain"/>
    <property type="match status" value="1"/>
</dbReference>
<dbReference type="SMART" id="SM00116">
    <property type="entry name" value="CBS"/>
    <property type="match status" value="2"/>
</dbReference>
<dbReference type="SUPFAM" id="SSF54631">
    <property type="entry name" value="CBS-domain pair"/>
    <property type="match status" value="1"/>
</dbReference>
<dbReference type="InterPro" id="IPR051462">
    <property type="entry name" value="CBS_domain-containing"/>
</dbReference>
<gene>
    <name evidence="5" type="ORF">MBBAR_1c01910</name>
</gene>
<keyword evidence="1" id="KW-0677">Repeat</keyword>
<dbReference type="SMART" id="SM00470">
    <property type="entry name" value="ParB"/>
    <property type="match status" value="1"/>
</dbReference>
<feature type="domain" description="CBS" evidence="4">
    <location>
        <begin position="70"/>
        <end position="127"/>
    </location>
</feature>
<comment type="caution">
    <text evidence="5">The sequence shown here is derived from an EMBL/GenBank/DDBJ whole genome shotgun (WGS) entry which is preliminary data.</text>
</comment>
<keyword evidence="2" id="KW-0129">CBS domain</keyword>
<dbReference type="InterPro" id="IPR036086">
    <property type="entry name" value="ParB/Sulfiredoxin_sf"/>
</dbReference>
<proteinExistence type="predicted"/>
<evidence type="ECO:0000313" key="6">
    <source>
        <dbReference type="Proteomes" id="UP000191661"/>
    </source>
</evidence>
<dbReference type="EMBL" id="JXMW01000001">
    <property type="protein sequence ID" value="OQD59787.1"/>
    <property type="molecule type" value="Genomic_DNA"/>
</dbReference>
<dbReference type="PANTHER" id="PTHR48108">
    <property type="entry name" value="CBS DOMAIN-CONTAINING PROTEIN CBSX2, CHLOROPLASTIC"/>
    <property type="match status" value="1"/>
</dbReference>
<evidence type="ECO:0000256" key="1">
    <source>
        <dbReference type="ARBA" id="ARBA00022737"/>
    </source>
</evidence>
<dbReference type="Proteomes" id="UP000191661">
    <property type="component" value="Unassembled WGS sequence"/>
</dbReference>
<dbReference type="PROSITE" id="PS51371">
    <property type="entry name" value="CBS"/>
    <property type="match status" value="2"/>
</dbReference>
<dbReference type="InterPro" id="IPR016427">
    <property type="entry name" value="UCP004699_CBS/ParB"/>
</dbReference>